<organism evidence="4 5">
    <name type="scientific">Flavonifractor hominis</name>
    <dbReference type="NCBI Taxonomy" id="3133178"/>
    <lineage>
        <taxon>Bacteria</taxon>
        <taxon>Bacillati</taxon>
        <taxon>Bacillota</taxon>
        <taxon>Clostridia</taxon>
        <taxon>Eubacteriales</taxon>
        <taxon>Oscillospiraceae</taxon>
        <taxon>Flavonifractor</taxon>
    </lineage>
</organism>
<keyword evidence="5" id="KW-1185">Reference proteome</keyword>
<dbReference type="RefSeq" id="WP_349139924.1">
    <property type="nucleotide sequence ID" value="NZ_JBBMFT010000003.1"/>
</dbReference>
<dbReference type="Pfam" id="PF07992">
    <property type="entry name" value="Pyr_redox_2"/>
    <property type="match status" value="1"/>
</dbReference>
<comment type="caution">
    <text evidence="4">The sequence shown here is derived from an EMBL/GenBank/DDBJ whole genome shotgun (WGS) entry which is preliminary data.</text>
</comment>
<dbReference type="PRINTS" id="PR00368">
    <property type="entry name" value="FADPNR"/>
</dbReference>
<sequence>MYDIAVVGGGPAGLSAAVQARARNKSVLLVSGDVRDNPLYRTERVDNYLGFYNRSGRELLEAFRSHADAMGVQLREGRVLNILPVGDTFYLSIGSEVEQARAVVLATGVARGRKFPGEAEYLGRGVSYCATCDGMLYRNREVVVVGRAADAPHEANYLRELGCKVTYVSAQPPEGLRPDIPFVKGNRVEIQGGRNVEAVRVDRATIPCEGVFILRSSMAPDDLMTGLELENGYIRTGRDGATAIPGVFAAGDCTGVPLQVSKAVGEGQVAGHRAAEYCDAQQREEKTEDKERM</sequence>
<evidence type="ECO:0000259" key="3">
    <source>
        <dbReference type="Pfam" id="PF07992"/>
    </source>
</evidence>
<dbReference type="InterPro" id="IPR050097">
    <property type="entry name" value="Ferredoxin-NADP_redctase_2"/>
</dbReference>
<gene>
    <name evidence="4" type="ORF">WMO45_07315</name>
</gene>
<proteinExistence type="predicted"/>
<dbReference type="EMBL" id="JBBMFT010000003">
    <property type="protein sequence ID" value="MEQ2456327.1"/>
    <property type="molecule type" value="Genomic_DNA"/>
</dbReference>
<dbReference type="PRINTS" id="PR00469">
    <property type="entry name" value="PNDRDTASEII"/>
</dbReference>
<evidence type="ECO:0000313" key="4">
    <source>
        <dbReference type="EMBL" id="MEQ2456327.1"/>
    </source>
</evidence>
<dbReference type="InterPro" id="IPR023753">
    <property type="entry name" value="FAD/NAD-binding_dom"/>
</dbReference>
<dbReference type="Gene3D" id="3.50.50.60">
    <property type="entry name" value="FAD/NAD(P)-binding domain"/>
    <property type="match status" value="2"/>
</dbReference>
<dbReference type="InterPro" id="IPR036188">
    <property type="entry name" value="FAD/NAD-bd_sf"/>
</dbReference>
<keyword evidence="2" id="KW-0560">Oxidoreductase</keyword>
<accession>A0ABV1ER05</accession>
<feature type="domain" description="FAD/NAD(P)-binding" evidence="3">
    <location>
        <begin position="2"/>
        <end position="267"/>
    </location>
</feature>
<evidence type="ECO:0000256" key="1">
    <source>
        <dbReference type="ARBA" id="ARBA00022630"/>
    </source>
</evidence>
<reference evidence="4 5" key="1">
    <citation type="submission" date="2024-03" db="EMBL/GenBank/DDBJ databases">
        <title>Human intestinal bacterial collection.</title>
        <authorList>
            <person name="Pauvert C."/>
            <person name="Hitch T.C.A."/>
            <person name="Clavel T."/>
        </authorList>
    </citation>
    <scope>NUCLEOTIDE SEQUENCE [LARGE SCALE GENOMIC DNA]</scope>
    <source>
        <strain evidence="4 5">CLA-AP-H34</strain>
    </source>
</reference>
<name>A0ABV1ER05_9FIRM</name>
<protein>
    <submittedName>
        <fullName evidence="4">NAD(P)/FAD-dependent oxidoreductase</fullName>
    </submittedName>
</protein>
<dbReference type="Proteomes" id="UP001440599">
    <property type="component" value="Unassembled WGS sequence"/>
</dbReference>
<dbReference type="PANTHER" id="PTHR48105">
    <property type="entry name" value="THIOREDOXIN REDUCTASE 1-RELATED-RELATED"/>
    <property type="match status" value="1"/>
</dbReference>
<keyword evidence="1" id="KW-0285">Flavoprotein</keyword>
<evidence type="ECO:0000313" key="5">
    <source>
        <dbReference type="Proteomes" id="UP001440599"/>
    </source>
</evidence>
<evidence type="ECO:0000256" key="2">
    <source>
        <dbReference type="ARBA" id="ARBA00023002"/>
    </source>
</evidence>
<dbReference type="SUPFAM" id="SSF51905">
    <property type="entry name" value="FAD/NAD(P)-binding domain"/>
    <property type="match status" value="2"/>
</dbReference>